<feature type="region of interest" description="Disordered" evidence="1">
    <location>
        <begin position="24"/>
        <end position="43"/>
    </location>
</feature>
<dbReference type="AlphaFoldDB" id="A0A1Y2HXU1"/>
<dbReference type="SUPFAM" id="SSF81383">
    <property type="entry name" value="F-box domain"/>
    <property type="match status" value="1"/>
</dbReference>
<dbReference type="PROSITE" id="PS50181">
    <property type="entry name" value="FBOX"/>
    <property type="match status" value="1"/>
</dbReference>
<evidence type="ECO:0000313" key="4">
    <source>
        <dbReference type="Proteomes" id="UP000193411"/>
    </source>
</evidence>
<feature type="compositionally biased region" description="Basic and acidic residues" evidence="1">
    <location>
        <begin position="24"/>
        <end position="39"/>
    </location>
</feature>
<reference evidence="3 4" key="1">
    <citation type="submission" date="2016-07" db="EMBL/GenBank/DDBJ databases">
        <title>Pervasive Adenine N6-methylation of Active Genes in Fungi.</title>
        <authorList>
            <consortium name="DOE Joint Genome Institute"/>
            <person name="Mondo S.J."/>
            <person name="Dannebaum R.O."/>
            <person name="Kuo R.C."/>
            <person name="Labutti K."/>
            <person name="Haridas S."/>
            <person name="Kuo A."/>
            <person name="Salamov A."/>
            <person name="Ahrendt S.R."/>
            <person name="Lipzen A."/>
            <person name="Sullivan W."/>
            <person name="Andreopoulos W.B."/>
            <person name="Clum A."/>
            <person name="Lindquist E."/>
            <person name="Daum C."/>
            <person name="Ramamoorthy G.K."/>
            <person name="Gryganskyi A."/>
            <person name="Culley D."/>
            <person name="Magnuson J.K."/>
            <person name="James T.Y."/>
            <person name="O'Malley M.A."/>
            <person name="Stajich J.E."/>
            <person name="Spatafora J.W."/>
            <person name="Visel A."/>
            <person name="Grigoriev I.V."/>
        </authorList>
    </citation>
    <scope>NUCLEOTIDE SEQUENCE [LARGE SCALE GENOMIC DNA]</scope>
    <source>
        <strain evidence="3 4">PL171</strain>
    </source>
</reference>
<dbReference type="EMBL" id="MCFL01000008">
    <property type="protein sequence ID" value="ORZ38553.1"/>
    <property type="molecule type" value="Genomic_DNA"/>
</dbReference>
<evidence type="ECO:0000313" key="3">
    <source>
        <dbReference type="EMBL" id="ORZ38553.1"/>
    </source>
</evidence>
<dbReference type="Proteomes" id="UP000193411">
    <property type="component" value="Unassembled WGS sequence"/>
</dbReference>
<dbReference type="InterPro" id="IPR001810">
    <property type="entry name" value="F-box_dom"/>
</dbReference>
<dbReference type="SUPFAM" id="SSF52047">
    <property type="entry name" value="RNI-like"/>
    <property type="match status" value="1"/>
</dbReference>
<dbReference type="InterPro" id="IPR036047">
    <property type="entry name" value="F-box-like_dom_sf"/>
</dbReference>
<evidence type="ECO:0000259" key="2">
    <source>
        <dbReference type="PROSITE" id="PS50181"/>
    </source>
</evidence>
<evidence type="ECO:0000256" key="1">
    <source>
        <dbReference type="SAM" id="MobiDB-lite"/>
    </source>
</evidence>
<gene>
    <name evidence="3" type="ORF">BCR44DRAFT_56148</name>
</gene>
<dbReference type="Pfam" id="PF12937">
    <property type="entry name" value="F-box-like"/>
    <property type="match status" value="1"/>
</dbReference>
<feature type="non-terminal residue" evidence="3">
    <location>
        <position position="288"/>
    </location>
</feature>
<comment type="caution">
    <text evidence="3">The sequence shown here is derived from an EMBL/GenBank/DDBJ whole genome shotgun (WGS) entry which is preliminary data.</text>
</comment>
<dbReference type="InterPro" id="IPR032675">
    <property type="entry name" value="LRR_dom_sf"/>
</dbReference>
<organism evidence="3 4">
    <name type="scientific">Catenaria anguillulae PL171</name>
    <dbReference type="NCBI Taxonomy" id="765915"/>
    <lineage>
        <taxon>Eukaryota</taxon>
        <taxon>Fungi</taxon>
        <taxon>Fungi incertae sedis</taxon>
        <taxon>Blastocladiomycota</taxon>
        <taxon>Blastocladiomycetes</taxon>
        <taxon>Blastocladiales</taxon>
        <taxon>Catenariaceae</taxon>
        <taxon>Catenaria</taxon>
    </lineage>
</organism>
<feature type="domain" description="F-box" evidence="2">
    <location>
        <begin position="44"/>
        <end position="89"/>
    </location>
</feature>
<protein>
    <recommendedName>
        <fullName evidence="2">F-box domain-containing protein</fullName>
    </recommendedName>
</protein>
<dbReference type="Gene3D" id="3.80.10.10">
    <property type="entry name" value="Ribonuclease Inhibitor"/>
    <property type="match status" value="1"/>
</dbReference>
<sequence>MASTPTLTPLAQILGPHSLAPPHRSDSLFDLTDHGHGQDTPKASTSLVDLPLDLLVQITRLLPITDVLSCALACRQLYSPAAHRLFARPHIQSTQALDRFIASLTTANQHANKHSEAPTLVRHISLSLSLADLTCHQLERLGAQCPRLHSLSITDSDVATAHHWAPAPPRHSGPLATLKLESLLSLVPQLTHLSLARIDPLDTPHLITHLATHCPKLSSLTLNQCITLPNDALTWRSSVLALRRLAPHLESLAIHVDCRTLNATPDEALAVILCDLHCPSLRALKLVG</sequence>
<proteinExistence type="predicted"/>
<accession>A0A1Y2HXU1</accession>
<keyword evidence="4" id="KW-1185">Reference proteome</keyword>
<name>A0A1Y2HXU1_9FUNG</name>